<reference evidence="3" key="1">
    <citation type="journal article" date="2012" name="Science">
        <title>The Paleozoic origin of enzymatic lignin decomposition reconstructed from 31 fungal genomes.</title>
        <authorList>
            <person name="Floudas D."/>
            <person name="Binder M."/>
            <person name="Riley R."/>
            <person name="Barry K."/>
            <person name="Blanchette R.A."/>
            <person name="Henrissat B."/>
            <person name="Martinez A.T."/>
            <person name="Otillar R."/>
            <person name="Spatafora J.W."/>
            <person name="Yadav J.S."/>
            <person name="Aerts A."/>
            <person name="Benoit I."/>
            <person name="Boyd A."/>
            <person name="Carlson A."/>
            <person name="Copeland A."/>
            <person name="Coutinho P.M."/>
            <person name="de Vries R.P."/>
            <person name="Ferreira P."/>
            <person name="Findley K."/>
            <person name="Foster B."/>
            <person name="Gaskell J."/>
            <person name="Glotzer D."/>
            <person name="Gorecki P."/>
            <person name="Heitman J."/>
            <person name="Hesse C."/>
            <person name="Hori C."/>
            <person name="Igarashi K."/>
            <person name="Jurgens J.A."/>
            <person name="Kallen N."/>
            <person name="Kersten P."/>
            <person name="Kohler A."/>
            <person name="Kuees U."/>
            <person name="Kumar T.K.A."/>
            <person name="Kuo A."/>
            <person name="LaButti K."/>
            <person name="Larrondo L.F."/>
            <person name="Lindquist E."/>
            <person name="Ling A."/>
            <person name="Lombard V."/>
            <person name="Lucas S."/>
            <person name="Lundell T."/>
            <person name="Martin R."/>
            <person name="McLaughlin D.J."/>
            <person name="Morgenstern I."/>
            <person name="Morin E."/>
            <person name="Murat C."/>
            <person name="Nagy L.G."/>
            <person name="Nolan M."/>
            <person name="Ohm R.A."/>
            <person name="Patyshakuliyeva A."/>
            <person name="Rokas A."/>
            <person name="Ruiz-Duenas F.J."/>
            <person name="Sabat G."/>
            <person name="Salamov A."/>
            <person name="Samejima M."/>
            <person name="Schmutz J."/>
            <person name="Slot J.C."/>
            <person name="St John F."/>
            <person name="Stenlid J."/>
            <person name="Sun H."/>
            <person name="Sun S."/>
            <person name="Syed K."/>
            <person name="Tsang A."/>
            <person name="Wiebenga A."/>
            <person name="Young D."/>
            <person name="Pisabarro A."/>
            <person name="Eastwood D.C."/>
            <person name="Martin F."/>
            <person name="Cullen D."/>
            <person name="Grigoriev I.V."/>
            <person name="Hibbett D.S."/>
        </authorList>
    </citation>
    <scope>NUCLEOTIDE SEQUENCE [LARGE SCALE GENOMIC DNA]</scope>
    <source>
        <strain evidence="3">TFB10046</strain>
    </source>
</reference>
<feature type="compositionally biased region" description="Low complexity" evidence="1">
    <location>
        <begin position="38"/>
        <end position="47"/>
    </location>
</feature>
<feature type="region of interest" description="Disordered" evidence="1">
    <location>
        <begin position="516"/>
        <end position="636"/>
    </location>
</feature>
<keyword evidence="3" id="KW-1185">Reference proteome</keyword>
<feature type="compositionally biased region" description="Polar residues" evidence="1">
    <location>
        <begin position="521"/>
        <end position="530"/>
    </location>
</feature>
<feature type="compositionally biased region" description="Low complexity" evidence="1">
    <location>
        <begin position="134"/>
        <end position="145"/>
    </location>
</feature>
<protein>
    <submittedName>
        <fullName evidence="2">Uncharacterized protein</fullName>
    </submittedName>
</protein>
<gene>
    <name evidence="2" type="ORF">AURDEDRAFT_176601</name>
</gene>
<name>J0WPJ8_AURST</name>
<dbReference type="KEGG" id="adl:AURDEDRAFT_176601"/>
<feature type="region of interest" description="Disordered" evidence="1">
    <location>
        <begin position="1"/>
        <end position="111"/>
    </location>
</feature>
<evidence type="ECO:0000313" key="3">
    <source>
        <dbReference type="Proteomes" id="UP000006514"/>
    </source>
</evidence>
<dbReference type="AlphaFoldDB" id="J0WPJ8"/>
<dbReference type="eggNOG" id="ENOG502SBR1">
    <property type="taxonomic scope" value="Eukaryota"/>
</dbReference>
<feature type="compositionally biased region" description="Basic and acidic residues" evidence="1">
    <location>
        <begin position="222"/>
        <end position="234"/>
    </location>
</feature>
<evidence type="ECO:0000256" key="1">
    <source>
        <dbReference type="SAM" id="MobiDB-lite"/>
    </source>
</evidence>
<sequence length="636" mass="67533">MAKKQSGAVDEPAAAPRCSSRRGAVQAEEPVPQAASQGRRAPATARGRALHGTQQGDEEASPLARKTGGRGTKAKVADETPEPDGGDGGKQDEEGEEDEEDEEMLSPSKASPSCLAAFFSALTRAVAPRRKARAAANARARAAEAVCSEEERNTDGGNSEDEAEQGEVQAGASNDEQVEEPEFALNLRVPRGTLTPSPRKGGAASPVDDAVSDTEDGAFLRQQKERGLVKDPRCKPSAVKPKHPAAARGTGENFASHLQNGTPGREHAKRSQPREGTGDAVEEQVVEEVEEAGADERPKARRQTKAMQEELAEVARVSALEELGSRMVGMLGQLQTAGVRLDFTAAPVAFGSAPPAPGLTVSPAKAYSRAENFKGDGSSREGKPSTDGRKYRAVWGSYDDFEVGLNISDYTRKNNNAPRDTTELFYPLVRKAYAMNRYRESYVAVIAMPVSGDLKGMTYAWGSPRLLKDLLDFLDDCAFEVSHGTMDKRAHGYAKALSDYKRKALKDLAELNRKHVEDQSAGASGSSSKNVVVDADVGQSGTPGKQRSHNPVTPARGAAPPQTPGAGQKRKRAPGDNGEEERPGRETAGGRPAAGNKSKTVKVAGKPTGGLPQRRPLTPRNASMRGVGEDAMDVVQ</sequence>
<proteinExistence type="predicted"/>
<accession>J0WPJ8</accession>
<feature type="compositionally biased region" description="Polar residues" evidence="1">
    <location>
        <begin position="539"/>
        <end position="551"/>
    </location>
</feature>
<dbReference type="InParanoid" id="J0WPJ8"/>
<evidence type="ECO:0000313" key="2">
    <source>
        <dbReference type="EMBL" id="EJD34348.1"/>
    </source>
</evidence>
<feature type="compositionally biased region" description="Acidic residues" evidence="1">
    <location>
        <begin position="280"/>
        <end position="293"/>
    </location>
</feature>
<feature type="region of interest" description="Disordered" evidence="1">
    <location>
        <begin position="126"/>
        <end position="305"/>
    </location>
</feature>
<organism evidence="2 3">
    <name type="scientific">Auricularia subglabra (strain TFB-10046 / SS5)</name>
    <name type="common">White-rot fungus</name>
    <name type="synonym">Auricularia delicata (strain TFB10046)</name>
    <dbReference type="NCBI Taxonomy" id="717982"/>
    <lineage>
        <taxon>Eukaryota</taxon>
        <taxon>Fungi</taxon>
        <taxon>Dikarya</taxon>
        <taxon>Basidiomycota</taxon>
        <taxon>Agaricomycotina</taxon>
        <taxon>Agaricomycetes</taxon>
        <taxon>Auriculariales</taxon>
        <taxon>Auriculariaceae</taxon>
        <taxon>Auricularia</taxon>
    </lineage>
</organism>
<feature type="compositionally biased region" description="Acidic residues" evidence="1">
    <location>
        <begin position="93"/>
        <end position="104"/>
    </location>
</feature>
<dbReference type="EMBL" id="JH687959">
    <property type="protein sequence ID" value="EJD34348.1"/>
    <property type="molecule type" value="Genomic_DNA"/>
</dbReference>
<dbReference type="Proteomes" id="UP000006514">
    <property type="component" value="Unassembled WGS sequence"/>
</dbReference>